<evidence type="ECO:0000313" key="2">
    <source>
        <dbReference type="EMBL" id="MCO8297924.1"/>
    </source>
</evidence>
<keyword evidence="1" id="KW-0808">Transferase</keyword>
<dbReference type="Proteomes" id="UP000280475">
    <property type="component" value="Chromosome"/>
</dbReference>
<proteinExistence type="predicted"/>
<sequence>MKSIITIDTGTTNTRAVLWQDGEKVEKDFEPVGVRDTSITGDKKRLKEAVKKSIEVVLKDSDVIDHSEVTVIASGMITSDLGLEEVPHLEAPVGAFELAYGMVRKSIPEVFDQPIWFIPGVKNTDKNIWPGSITNMDIMRGEEVEVIGAISQLGMSGPAVLILPGSHTKIVKLDRKNCISGSITTMTGELMEFLTKKSILADSLDESFTDFLDEDALKLGAKTYTSNGITRTAFSVRLLDMYTDYSRNQRANYLLGSILENDIMAIRNTEVFSIGSNDPFIILGNQILSQAFKVLIENNKFIQGRVITREIPDLAGLGVIEIAKLRKVEEDKRNET</sequence>
<dbReference type="Proteomes" id="UP001057280">
    <property type="component" value="Unassembled WGS sequence"/>
</dbReference>
<dbReference type="InterPro" id="IPR042258">
    <property type="entry name" value="DGOK_N"/>
</dbReference>
<reference evidence="2" key="4">
    <citation type="journal article" date="2021" name="BMC Microbiol.">
        <title>The diversity among the species Tetragenococcus halophilus including new isolates from a lupine seed fermentation.</title>
        <authorList>
            <person name="Link T."/>
            <person name="Vogel R.F."/>
            <person name="Ehrmann M.A."/>
        </authorList>
    </citation>
    <scope>NUCLEOTIDE SEQUENCE</scope>
    <source>
        <strain evidence="2">TMW 2.2257</strain>
    </source>
</reference>
<protein>
    <submittedName>
        <fullName evidence="1">2-dehydro-3-deoxygalactonokinase</fullName>
    </submittedName>
</protein>
<evidence type="ECO:0000313" key="3">
    <source>
        <dbReference type="Proteomes" id="UP000280475"/>
    </source>
</evidence>
<reference evidence="1 3" key="1">
    <citation type="journal article" date="2012" name="Int. J. Syst. Evol. Microbiol.">
        <title>Characterization of Tetragenococcus strains from sugar thick juice reveals a novel species, Tetragenococcus osmophilus sp. nov., and divides Tetragenococcus halophilus into two subspecies, T. halophilus subsp. halophilus subsp. nov. and T. halophilus subsp. flandriensis subsp. nov.</title>
        <authorList>
            <person name="Juste A."/>
            <person name="Van Trappen S."/>
            <person name="Verreth C."/>
            <person name="Cleenwerck I."/>
            <person name="De Vos P."/>
            <person name="Lievens B."/>
            <person name="Willems K.A."/>
        </authorList>
    </citation>
    <scope>NUCLEOTIDE SEQUENCE [LARGE SCALE GENOMIC DNA]</scope>
    <source>
        <strain evidence="1 3">LMG 26042</strain>
    </source>
</reference>
<reference evidence="2" key="3">
    <citation type="submission" date="2020-06" db="EMBL/GenBank/DDBJ databases">
        <authorList>
            <person name="Link T."/>
            <person name="Ehrmann M."/>
        </authorList>
    </citation>
    <scope>NUCLEOTIDE SEQUENCE</scope>
    <source>
        <strain evidence="2">TMW 2.2257</strain>
    </source>
</reference>
<accession>A0A3G5FI96</accession>
<dbReference type="Gene3D" id="3.30.420.310">
    <property type="entry name" value="2-keto-3-deoxy-galactonokinase, C-terminal domain"/>
    <property type="match status" value="1"/>
</dbReference>
<dbReference type="EMBL" id="CP027768">
    <property type="protein sequence ID" value="AYW49858.1"/>
    <property type="molecule type" value="Genomic_DNA"/>
</dbReference>
<name>A0A3G5FI96_TETHA</name>
<dbReference type="InterPro" id="IPR007729">
    <property type="entry name" value="DGOK"/>
</dbReference>
<dbReference type="CDD" id="cd24012">
    <property type="entry name" value="ASKHA_NBD_KDGal-kinase"/>
    <property type="match status" value="1"/>
</dbReference>
<dbReference type="GO" id="GO:0034194">
    <property type="term" value="P:D-galactonate catabolic process"/>
    <property type="evidence" value="ECO:0007669"/>
    <property type="project" value="InterPro"/>
</dbReference>
<dbReference type="Pfam" id="PF05035">
    <property type="entry name" value="DGOK"/>
    <property type="match status" value="1"/>
</dbReference>
<organism evidence="1 3">
    <name type="scientific">Tetragenococcus halophilus</name>
    <name type="common">Pediococcus halophilus</name>
    <dbReference type="NCBI Taxonomy" id="51669"/>
    <lineage>
        <taxon>Bacteria</taxon>
        <taxon>Bacillati</taxon>
        <taxon>Bacillota</taxon>
        <taxon>Bacilli</taxon>
        <taxon>Lactobacillales</taxon>
        <taxon>Enterococcaceae</taxon>
        <taxon>Tetragenococcus</taxon>
    </lineage>
</organism>
<dbReference type="RefSeq" id="WP_103091855.1">
    <property type="nucleotide sequence ID" value="NZ_BLRO02000037.1"/>
</dbReference>
<gene>
    <name evidence="1" type="ORF">C7H83_04880</name>
    <name evidence="2" type="ORF">HXW75_05495</name>
</gene>
<evidence type="ECO:0000313" key="1">
    <source>
        <dbReference type="EMBL" id="AYW49858.1"/>
    </source>
</evidence>
<dbReference type="AlphaFoldDB" id="A0A3G5FI96"/>
<dbReference type="EMBL" id="JACACB010000011">
    <property type="protein sequence ID" value="MCO8297924.1"/>
    <property type="molecule type" value="Genomic_DNA"/>
</dbReference>
<reference evidence="1" key="2">
    <citation type="submission" date="2018-03" db="EMBL/GenBank/DDBJ databases">
        <authorList>
            <person name="Jeon C.O."/>
        </authorList>
    </citation>
    <scope>NUCLEOTIDE SEQUENCE</scope>
    <source>
        <strain evidence="1">LMG 26042</strain>
    </source>
</reference>
<dbReference type="GO" id="GO:0008671">
    <property type="term" value="F:2-dehydro-3-deoxygalactonokinase activity"/>
    <property type="evidence" value="ECO:0007669"/>
    <property type="project" value="InterPro"/>
</dbReference>
<keyword evidence="1" id="KW-0418">Kinase</keyword>
<dbReference type="Gene3D" id="3.30.420.300">
    <property type="entry name" value="2-keto-3-deoxy-galactonokinase, substrate binding domain"/>
    <property type="match status" value="1"/>
</dbReference>
<dbReference type="InterPro" id="IPR042257">
    <property type="entry name" value="DGOK_C"/>
</dbReference>